<dbReference type="AlphaFoldDB" id="A0A927CH72"/>
<dbReference type="Gene3D" id="2.160.20.10">
    <property type="entry name" value="Single-stranded right-handed beta-helix, Pectin lyase-like"/>
    <property type="match status" value="1"/>
</dbReference>
<evidence type="ECO:0000256" key="1">
    <source>
        <dbReference type="SAM" id="SignalP"/>
    </source>
</evidence>
<dbReference type="InterPro" id="IPR012334">
    <property type="entry name" value="Pectin_lyas_fold"/>
</dbReference>
<keyword evidence="3" id="KW-1185">Reference proteome</keyword>
<organism evidence="2 3">
    <name type="scientific">Paenibacillus oceani</name>
    <dbReference type="NCBI Taxonomy" id="2772510"/>
    <lineage>
        <taxon>Bacteria</taxon>
        <taxon>Bacillati</taxon>
        <taxon>Bacillota</taxon>
        <taxon>Bacilli</taxon>
        <taxon>Bacillales</taxon>
        <taxon>Paenibacillaceae</taxon>
        <taxon>Paenibacillus</taxon>
    </lineage>
</organism>
<dbReference type="InterPro" id="IPR011050">
    <property type="entry name" value="Pectin_lyase_fold/virulence"/>
</dbReference>
<dbReference type="EMBL" id="JACXJA010000045">
    <property type="protein sequence ID" value="MBD2865690.1"/>
    <property type="molecule type" value="Genomic_DNA"/>
</dbReference>
<evidence type="ECO:0000313" key="2">
    <source>
        <dbReference type="EMBL" id="MBD2865690.1"/>
    </source>
</evidence>
<feature type="chain" id="PRO_5039468214" evidence="1">
    <location>
        <begin position="27"/>
        <end position="429"/>
    </location>
</feature>
<dbReference type="Proteomes" id="UP000639396">
    <property type="component" value="Unassembled WGS sequence"/>
</dbReference>
<dbReference type="PROSITE" id="PS51257">
    <property type="entry name" value="PROKAR_LIPOPROTEIN"/>
    <property type="match status" value="1"/>
</dbReference>
<sequence>MKNRTQLLPVFLIGISLALVFQSCSGGDFESQISPYEDRNGNHFSEEVYPETGLEAQNSDSGAVSGSNSGLDSGLGSTYGSSFGLDSGSDSGSGSSSDPNACSASKLQDILSPATSSNAFVSVDCNLNLKPSDVITKRLVYEGAGASNLTLNCNEANLKGNDGVNDGKDMITVKSIQNGSTYSRPEHIKISGCIIEGSIRVMGLGPNGEAENVLLSSLSSDHTARAQQAAPRNIEFNNHTIHSKNRIPLYLSPGVTYSKILDSVFKGTSGSVVIYLDAESAYNTIKNNEFNVTTKSREVIAIDGSANNQIINNQFFGLNNGGIFLYRNCGEGGTIRHQTPSFNVISTNYFYYNKYNGKLPSIWLSSRDGAKNYCELDKGYSFGSSESNRDHASSNIISNNKIQKLPPSKMIRLGGSATNNVITGNKQVE</sequence>
<name>A0A927CH72_9BACL</name>
<dbReference type="SUPFAM" id="SSF51126">
    <property type="entry name" value="Pectin lyase-like"/>
    <property type="match status" value="1"/>
</dbReference>
<proteinExistence type="predicted"/>
<protein>
    <submittedName>
        <fullName evidence="2">Right-handed parallel beta-helix repeat-containing protein</fullName>
    </submittedName>
</protein>
<feature type="signal peptide" evidence="1">
    <location>
        <begin position="1"/>
        <end position="26"/>
    </location>
</feature>
<accession>A0A927CH72</accession>
<dbReference type="RefSeq" id="WP_190931310.1">
    <property type="nucleotide sequence ID" value="NZ_JACXJA010000045.1"/>
</dbReference>
<reference evidence="2" key="1">
    <citation type="submission" date="2020-09" db="EMBL/GenBank/DDBJ databases">
        <title>A novel bacterium of genus Paenibacillus, isolated from South China Sea.</title>
        <authorList>
            <person name="Huang H."/>
            <person name="Mo K."/>
            <person name="Hu Y."/>
        </authorList>
    </citation>
    <scope>NUCLEOTIDE SEQUENCE</scope>
    <source>
        <strain evidence="2">IB182363</strain>
    </source>
</reference>
<gene>
    <name evidence="2" type="ORF">IDH45_27285</name>
</gene>
<keyword evidence="1" id="KW-0732">Signal</keyword>
<evidence type="ECO:0000313" key="3">
    <source>
        <dbReference type="Proteomes" id="UP000639396"/>
    </source>
</evidence>
<comment type="caution">
    <text evidence="2">The sequence shown here is derived from an EMBL/GenBank/DDBJ whole genome shotgun (WGS) entry which is preliminary data.</text>
</comment>